<dbReference type="CDD" id="cd01948">
    <property type="entry name" value="EAL"/>
    <property type="match status" value="1"/>
</dbReference>
<dbReference type="PROSITE" id="PS50887">
    <property type="entry name" value="GGDEF"/>
    <property type="match status" value="1"/>
</dbReference>
<dbReference type="SUPFAM" id="SSF54631">
    <property type="entry name" value="CBS-domain pair"/>
    <property type="match status" value="1"/>
</dbReference>
<keyword evidence="4" id="KW-1185">Reference proteome</keyword>
<dbReference type="SUPFAM" id="SSF141868">
    <property type="entry name" value="EAL domain-like"/>
    <property type="match status" value="1"/>
</dbReference>
<dbReference type="InterPro" id="IPR043128">
    <property type="entry name" value="Rev_trsase/Diguanyl_cyclase"/>
</dbReference>
<dbReference type="PROSITE" id="PS50883">
    <property type="entry name" value="EAL"/>
    <property type="match status" value="1"/>
</dbReference>
<dbReference type="PANTHER" id="PTHR33121:SF76">
    <property type="entry name" value="SIGNALING PROTEIN"/>
    <property type="match status" value="1"/>
</dbReference>
<dbReference type="InterPro" id="IPR050706">
    <property type="entry name" value="Cyclic-di-GMP_PDE-like"/>
</dbReference>
<dbReference type="GO" id="GO:0071111">
    <property type="term" value="F:cyclic-guanylate-specific phosphodiesterase activity"/>
    <property type="evidence" value="ECO:0007669"/>
    <property type="project" value="InterPro"/>
</dbReference>
<organism evidence="3 4">
    <name type="scientific">Propionispora vibrioides</name>
    <dbReference type="NCBI Taxonomy" id="112903"/>
    <lineage>
        <taxon>Bacteria</taxon>
        <taxon>Bacillati</taxon>
        <taxon>Bacillota</taxon>
        <taxon>Negativicutes</taxon>
        <taxon>Selenomonadales</taxon>
        <taxon>Sporomusaceae</taxon>
        <taxon>Propionispora</taxon>
    </lineage>
</organism>
<dbReference type="SUPFAM" id="SSF55073">
    <property type="entry name" value="Nucleotide cyclase"/>
    <property type="match status" value="1"/>
</dbReference>
<dbReference type="InterPro" id="IPR000160">
    <property type="entry name" value="GGDEF_dom"/>
</dbReference>
<sequence length="615" mass="69410">MLALKWEASKNPANRAADGAMNDTMITSDMLQEFEQVLANQQIRPVFQPIVSLDDGTVAGYEALSRGPQNSPLESPALLFLAAEQSGKVWDLDFLCRTKALEKAKHLPDMQMLFINVDPKIINDARFEKGVTKEILDSYQIDATKIIFEITEKTSINDYKSFRRVLDNYTSQGYKIAIDDTGSGYSGLKMLAETRPQFVKIDMDLVRDIDKDSLKQALMRAFQDFAVLTNMKIIAEGIETVDELNTLISLGIPYGQGFFLGRPEAEFMDILPAIRQHVIAKQEQKQQELFHTPLTIPIGDIARRDPSFEVSIIGSQAIEHFDCNPNLMGITIVQDGYPVGLLMRNTLFGRLGTQYGVAVYTKRQVSLLMDRNPLIVDYYMPLDQVSKFAVSRPEKNLYDYIIVTRNGLYYGITTVKCLLEKTTQLEVNRAKHCNPLSGLPGNILIEEKLRQELERRTDFAVLYFDLDNFKAYNDTYGFDNGDKVLSMLAQMIQQQVLLWGNRDCFVGHIGGDDFIAVVKQVNVEALCQALIELFDNRILDFYTERDKIKGYIIAKNRHGVEEKYPLISLSIAVVKNQAGRFKSTAALAETAGGVKKRCKVIWKSCYFVGPEACGH</sequence>
<reference evidence="3 4" key="1">
    <citation type="submission" date="2016-10" db="EMBL/GenBank/DDBJ databases">
        <authorList>
            <person name="de Groot N.N."/>
        </authorList>
    </citation>
    <scope>NUCLEOTIDE SEQUENCE [LARGE SCALE GENOMIC DNA]</scope>
    <source>
        <strain evidence="3 4">DSM 13305</strain>
    </source>
</reference>
<dbReference type="AlphaFoldDB" id="A0A1H8TNE1"/>
<gene>
    <name evidence="3" type="ORF">SAMN04490178_10736</name>
</gene>
<dbReference type="Gene3D" id="3.30.70.270">
    <property type="match status" value="1"/>
</dbReference>
<dbReference type="InterPro" id="IPR001633">
    <property type="entry name" value="EAL_dom"/>
</dbReference>
<dbReference type="Proteomes" id="UP000198847">
    <property type="component" value="Unassembled WGS sequence"/>
</dbReference>
<dbReference type="PANTHER" id="PTHR33121">
    <property type="entry name" value="CYCLIC DI-GMP PHOSPHODIESTERASE PDEF"/>
    <property type="match status" value="1"/>
</dbReference>
<evidence type="ECO:0000259" key="1">
    <source>
        <dbReference type="PROSITE" id="PS50883"/>
    </source>
</evidence>
<evidence type="ECO:0000313" key="3">
    <source>
        <dbReference type="EMBL" id="SEO92381.1"/>
    </source>
</evidence>
<dbReference type="Pfam" id="PF00563">
    <property type="entry name" value="EAL"/>
    <property type="match status" value="1"/>
</dbReference>
<dbReference type="NCBIfam" id="TIGR00254">
    <property type="entry name" value="GGDEF"/>
    <property type="match status" value="1"/>
</dbReference>
<accession>A0A1H8TNE1</accession>
<dbReference type="EMBL" id="FODY01000007">
    <property type="protein sequence ID" value="SEO92381.1"/>
    <property type="molecule type" value="Genomic_DNA"/>
</dbReference>
<dbReference type="InterPro" id="IPR029787">
    <property type="entry name" value="Nucleotide_cyclase"/>
</dbReference>
<dbReference type="RefSeq" id="WP_245732267.1">
    <property type="nucleotide sequence ID" value="NZ_FODY01000007.1"/>
</dbReference>
<dbReference type="STRING" id="112903.SAMN04490178_10736"/>
<dbReference type="SMART" id="SM00052">
    <property type="entry name" value="EAL"/>
    <property type="match status" value="1"/>
</dbReference>
<dbReference type="Pfam" id="PF00990">
    <property type="entry name" value="GGDEF"/>
    <property type="match status" value="1"/>
</dbReference>
<name>A0A1H8TNE1_9FIRM</name>
<dbReference type="CDD" id="cd04598">
    <property type="entry name" value="CBS_pair_GGDEF_EAL"/>
    <property type="match status" value="1"/>
</dbReference>
<proteinExistence type="predicted"/>
<evidence type="ECO:0000259" key="2">
    <source>
        <dbReference type="PROSITE" id="PS50887"/>
    </source>
</evidence>
<dbReference type="CDD" id="cd01949">
    <property type="entry name" value="GGDEF"/>
    <property type="match status" value="1"/>
</dbReference>
<dbReference type="InterPro" id="IPR046342">
    <property type="entry name" value="CBS_dom_sf"/>
</dbReference>
<dbReference type="Gene3D" id="3.20.20.450">
    <property type="entry name" value="EAL domain"/>
    <property type="match status" value="1"/>
</dbReference>
<protein>
    <submittedName>
        <fullName evidence="3">Diguanylate cyclase (GGDEF) domain-containing protein</fullName>
    </submittedName>
</protein>
<dbReference type="SMART" id="SM00267">
    <property type="entry name" value="GGDEF"/>
    <property type="match status" value="1"/>
</dbReference>
<feature type="domain" description="GGDEF" evidence="2">
    <location>
        <begin position="457"/>
        <end position="588"/>
    </location>
</feature>
<feature type="domain" description="EAL" evidence="1">
    <location>
        <begin position="27"/>
        <end position="277"/>
    </location>
</feature>
<dbReference type="InterPro" id="IPR035919">
    <property type="entry name" value="EAL_sf"/>
</dbReference>
<evidence type="ECO:0000313" key="4">
    <source>
        <dbReference type="Proteomes" id="UP000198847"/>
    </source>
</evidence>